<sequence>MVVMMIASLIILSCPSQARLVSCYMISRLVLRICFRLVGSNSNCFIGNVTVLFTIEDFDLSIYMFVEEVRSNVMLCV</sequence>
<evidence type="ECO:0000313" key="2">
    <source>
        <dbReference type="EMBL" id="PNT59813.1"/>
    </source>
</evidence>
<protein>
    <recommendedName>
        <fullName evidence="4">Secreted protein</fullName>
    </recommendedName>
</protein>
<dbReference type="InParanoid" id="A0A2K2CCR1"/>
<organism evidence="2 3">
    <name type="scientific">Populus trichocarpa</name>
    <name type="common">Western balsam poplar</name>
    <name type="synonym">Populus balsamifera subsp. trichocarpa</name>
    <dbReference type="NCBI Taxonomy" id="3694"/>
    <lineage>
        <taxon>Eukaryota</taxon>
        <taxon>Viridiplantae</taxon>
        <taxon>Streptophyta</taxon>
        <taxon>Embryophyta</taxon>
        <taxon>Tracheophyta</taxon>
        <taxon>Spermatophyta</taxon>
        <taxon>Magnoliopsida</taxon>
        <taxon>eudicotyledons</taxon>
        <taxon>Gunneridae</taxon>
        <taxon>Pentapetalae</taxon>
        <taxon>rosids</taxon>
        <taxon>fabids</taxon>
        <taxon>Malpighiales</taxon>
        <taxon>Salicaceae</taxon>
        <taxon>Saliceae</taxon>
        <taxon>Populus</taxon>
    </lineage>
</organism>
<keyword evidence="3" id="KW-1185">Reference proteome</keyword>
<evidence type="ECO:0000313" key="3">
    <source>
        <dbReference type="Proteomes" id="UP000006729"/>
    </source>
</evidence>
<dbReference type="Proteomes" id="UP000006729">
    <property type="component" value="Chromosome 1"/>
</dbReference>
<evidence type="ECO:0000256" key="1">
    <source>
        <dbReference type="SAM" id="SignalP"/>
    </source>
</evidence>
<dbReference type="EMBL" id="CM009290">
    <property type="protein sequence ID" value="PNT59813.1"/>
    <property type="molecule type" value="Genomic_DNA"/>
</dbReference>
<name>A0A2K2CCR1_POPTR</name>
<evidence type="ECO:0008006" key="4">
    <source>
        <dbReference type="Google" id="ProtNLM"/>
    </source>
</evidence>
<feature type="chain" id="PRO_5014428738" description="Secreted protein" evidence="1">
    <location>
        <begin position="19"/>
        <end position="77"/>
    </location>
</feature>
<reference evidence="2 3" key="1">
    <citation type="journal article" date="2006" name="Science">
        <title>The genome of black cottonwood, Populus trichocarpa (Torr. &amp; Gray).</title>
        <authorList>
            <person name="Tuskan G.A."/>
            <person name="Difazio S."/>
            <person name="Jansson S."/>
            <person name="Bohlmann J."/>
            <person name="Grigoriev I."/>
            <person name="Hellsten U."/>
            <person name="Putnam N."/>
            <person name="Ralph S."/>
            <person name="Rombauts S."/>
            <person name="Salamov A."/>
            <person name="Schein J."/>
            <person name="Sterck L."/>
            <person name="Aerts A."/>
            <person name="Bhalerao R.R."/>
            <person name="Bhalerao R.P."/>
            <person name="Blaudez D."/>
            <person name="Boerjan W."/>
            <person name="Brun A."/>
            <person name="Brunner A."/>
            <person name="Busov V."/>
            <person name="Campbell M."/>
            <person name="Carlson J."/>
            <person name="Chalot M."/>
            <person name="Chapman J."/>
            <person name="Chen G.L."/>
            <person name="Cooper D."/>
            <person name="Coutinho P.M."/>
            <person name="Couturier J."/>
            <person name="Covert S."/>
            <person name="Cronk Q."/>
            <person name="Cunningham R."/>
            <person name="Davis J."/>
            <person name="Degroeve S."/>
            <person name="Dejardin A."/>
            <person name="Depamphilis C."/>
            <person name="Detter J."/>
            <person name="Dirks B."/>
            <person name="Dubchak I."/>
            <person name="Duplessis S."/>
            <person name="Ehlting J."/>
            <person name="Ellis B."/>
            <person name="Gendler K."/>
            <person name="Goodstein D."/>
            <person name="Gribskov M."/>
            <person name="Grimwood J."/>
            <person name="Groover A."/>
            <person name="Gunter L."/>
            <person name="Hamberger B."/>
            <person name="Heinze B."/>
            <person name="Helariutta Y."/>
            <person name="Henrissat B."/>
            <person name="Holligan D."/>
            <person name="Holt R."/>
            <person name="Huang W."/>
            <person name="Islam-Faridi N."/>
            <person name="Jones S."/>
            <person name="Jones-Rhoades M."/>
            <person name="Jorgensen R."/>
            <person name="Joshi C."/>
            <person name="Kangasjarvi J."/>
            <person name="Karlsson J."/>
            <person name="Kelleher C."/>
            <person name="Kirkpatrick R."/>
            <person name="Kirst M."/>
            <person name="Kohler A."/>
            <person name="Kalluri U."/>
            <person name="Larimer F."/>
            <person name="Leebens-Mack J."/>
            <person name="Leple J.C."/>
            <person name="Locascio P."/>
            <person name="Lou Y."/>
            <person name="Lucas S."/>
            <person name="Martin F."/>
            <person name="Montanini B."/>
            <person name="Napoli C."/>
            <person name="Nelson D.R."/>
            <person name="Nelson C."/>
            <person name="Nieminen K."/>
            <person name="Nilsson O."/>
            <person name="Pereda V."/>
            <person name="Peter G."/>
            <person name="Philippe R."/>
            <person name="Pilate G."/>
            <person name="Poliakov A."/>
            <person name="Razumovskaya J."/>
            <person name="Richardson P."/>
            <person name="Rinaldi C."/>
            <person name="Ritland K."/>
            <person name="Rouze P."/>
            <person name="Ryaboy D."/>
            <person name="Schmutz J."/>
            <person name="Schrader J."/>
            <person name="Segerman B."/>
            <person name="Shin H."/>
            <person name="Siddiqui A."/>
            <person name="Sterky F."/>
            <person name="Terry A."/>
            <person name="Tsai C.J."/>
            <person name="Uberbacher E."/>
            <person name="Unneberg P."/>
            <person name="Vahala J."/>
            <person name="Wall K."/>
            <person name="Wessler S."/>
            <person name="Yang G."/>
            <person name="Yin T."/>
            <person name="Douglas C."/>
            <person name="Marra M."/>
            <person name="Sandberg G."/>
            <person name="Van de Peer Y."/>
            <person name="Rokhsar D."/>
        </authorList>
    </citation>
    <scope>NUCLEOTIDE SEQUENCE [LARGE SCALE GENOMIC DNA]</scope>
    <source>
        <strain evidence="3">cv. Nisqually</strain>
    </source>
</reference>
<dbReference type="AlphaFoldDB" id="A0A2K2CCR1"/>
<accession>A0A2K2CCR1</accession>
<feature type="signal peptide" evidence="1">
    <location>
        <begin position="1"/>
        <end position="18"/>
    </location>
</feature>
<keyword evidence="1" id="KW-0732">Signal</keyword>
<gene>
    <name evidence="2" type="ORF">POPTR_001G433400</name>
</gene>
<proteinExistence type="predicted"/>